<dbReference type="EMBL" id="CATOUU010000589">
    <property type="protein sequence ID" value="CAI9934771.1"/>
    <property type="molecule type" value="Genomic_DNA"/>
</dbReference>
<comment type="caution">
    <text evidence="1">The sequence shown here is derived from an EMBL/GenBank/DDBJ whole genome shotgun (WGS) entry which is preliminary data.</text>
</comment>
<proteinExistence type="predicted"/>
<dbReference type="Proteomes" id="UP001642409">
    <property type="component" value="Unassembled WGS sequence"/>
</dbReference>
<organism evidence="1">
    <name type="scientific">Hexamita inflata</name>
    <dbReference type="NCBI Taxonomy" id="28002"/>
    <lineage>
        <taxon>Eukaryota</taxon>
        <taxon>Metamonada</taxon>
        <taxon>Diplomonadida</taxon>
        <taxon>Hexamitidae</taxon>
        <taxon>Hexamitinae</taxon>
        <taxon>Hexamita</taxon>
    </lineage>
</organism>
<gene>
    <name evidence="1" type="ORF">HINF_LOCUS22416</name>
    <name evidence="2" type="ORF">HINF_LOCUS59253</name>
</gene>
<reference evidence="2 3" key="2">
    <citation type="submission" date="2024-07" db="EMBL/GenBank/DDBJ databases">
        <authorList>
            <person name="Akdeniz Z."/>
        </authorList>
    </citation>
    <scope>NUCLEOTIDE SEQUENCE [LARGE SCALE GENOMIC DNA]</scope>
</reference>
<accession>A0AA86P9S1</accession>
<evidence type="ECO:0000313" key="3">
    <source>
        <dbReference type="Proteomes" id="UP001642409"/>
    </source>
</evidence>
<reference evidence="1" key="1">
    <citation type="submission" date="2023-06" db="EMBL/GenBank/DDBJ databases">
        <authorList>
            <person name="Kurt Z."/>
        </authorList>
    </citation>
    <scope>NUCLEOTIDE SEQUENCE</scope>
</reference>
<name>A0AA86P9S1_9EUKA</name>
<dbReference type="EMBL" id="CAXDID020000339">
    <property type="protein sequence ID" value="CAL6079168.1"/>
    <property type="molecule type" value="Genomic_DNA"/>
</dbReference>
<protein>
    <submittedName>
        <fullName evidence="2">Hypothetical_protein</fullName>
    </submittedName>
</protein>
<keyword evidence="3" id="KW-1185">Reference proteome</keyword>
<evidence type="ECO:0000313" key="2">
    <source>
        <dbReference type="EMBL" id="CAL6079168.1"/>
    </source>
</evidence>
<evidence type="ECO:0000313" key="1">
    <source>
        <dbReference type="EMBL" id="CAI9934771.1"/>
    </source>
</evidence>
<dbReference type="AlphaFoldDB" id="A0AA86P9S1"/>
<sequence>MQNSQVRQVLLRQIQDRQIRYKQLLTDQQQQRSPVVDTILVEVLNEQQKEILLLKGEHPQRVINNRSVNEKVILIRGRRLIQVDSFELSNVILGNYQKFLDEQTQLYHDNGLERNLKIAKLIQQVDMNDALINNIRNKVVKKEIIKHRTPSVLSRIK</sequence>